<feature type="domain" description="AAA+ ATPase" evidence="18">
    <location>
        <begin position="3"/>
        <end position="153"/>
    </location>
</feature>
<keyword evidence="7 16" id="KW-0963">Cytoplasm</keyword>
<evidence type="ECO:0000256" key="17">
    <source>
        <dbReference type="RuleBase" id="RU003825"/>
    </source>
</evidence>
<evidence type="ECO:0000256" key="12">
    <source>
        <dbReference type="ARBA" id="ARBA00030641"/>
    </source>
</evidence>
<evidence type="ECO:0000256" key="13">
    <source>
        <dbReference type="ARBA" id="ARBA00031452"/>
    </source>
</evidence>
<dbReference type="SMART" id="SM00382">
    <property type="entry name" value="AAA"/>
    <property type="match status" value="1"/>
</dbReference>
<evidence type="ECO:0000256" key="6">
    <source>
        <dbReference type="ARBA" id="ARBA00021478"/>
    </source>
</evidence>
<evidence type="ECO:0000313" key="19">
    <source>
        <dbReference type="EMBL" id="KXB58894.1"/>
    </source>
</evidence>
<reference evidence="19 20" key="1">
    <citation type="submission" date="2016-01" db="EMBL/GenBank/DDBJ databases">
        <authorList>
            <person name="Mitreva M."/>
            <person name="Pepin K.H."/>
            <person name="Mihindukulasuriya K.A."/>
            <person name="Fulton R."/>
            <person name="Fronick C."/>
            <person name="O'Laughlin M."/>
            <person name="Miner T."/>
            <person name="Herter B."/>
            <person name="Rosa B.A."/>
            <person name="Cordes M."/>
            <person name="Tomlinson C."/>
            <person name="Wollam A."/>
            <person name="Palsikar V.B."/>
            <person name="Mardis E.R."/>
            <person name="Wilson R.K."/>
        </authorList>
    </citation>
    <scope>NUCLEOTIDE SEQUENCE [LARGE SCALE GENOMIC DNA]</scope>
    <source>
        <strain evidence="19 20">KA00071</strain>
    </source>
</reference>
<keyword evidence="10 16" id="KW-0418">Kinase</keyword>
<evidence type="ECO:0000256" key="10">
    <source>
        <dbReference type="ARBA" id="ARBA00022777"/>
    </source>
</evidence>
<name>A0ABR5TNB7_9BACL</name>
<dbReference type="Gene3D" id="3.40.50.300">
    <property type="entry name" value="P-loop containing nucleotide triphosphate hydrolases"/>
    <property type="match status" value="1"/>
</dbReference>
<dbReference type="NCBIfam" id="NF004018">
    <property type="entry name" value="PRK05480.1"/>
    <property type="match status" value="1"/>
</dbReference>
<organism evidence="19 20">
    <name type="scientific">Gemelliphila asaccharolytica</name>
    <dbReference type="NCBI Taxonomy" id="502393"/>
    <lineage>
        <taxon>Bacteria</taxon>
        <taxon>Bacillati</taxon>
        <taxon>Bacillota</taxon>
        <taxon>Bacilli</taxon>
        <taxon>Bacillales</taxon>
        <taxon>Gemellaceae</taxon>
        <taxon>Gemelliphila</taxon>
    </lineage>
</organism>
<comment type="catalytic activity">
    <reaction evidence="14 17">
        <text>cytidine + ATP = CMP + ADP + H(+)</text>
        <dbReference type="Rhea" id="RHEA:24674"/>
        <dbReference type="ChEBI" id="CHEBI:15378"/>
        <dbReference type="ChEBI" id="CHEBI:17562"/>
        <dbReference type="ChEBI" id="CHEBI:30616"/>
        <dbReference type="ChEBI" id="CHEBI:60377"/>
        <dbReference type="ChEBI" id="CHEBI:456216"/>
        <dbReference type="EC" id="2.7.1.48"/>
    </reaction>
</comment>
<keyword evidence="20" id="KW-1185">Reference proteome</keyword>
<dbReference type="InterPro" id="IPR000764">
    <property type="entry name" value="Uridine_kinase-like"/>
</dbReference>
<evidence type="ECO:0000256" key="3">
    <source>
        <dbReference type="ARBA" id="ARBA00004784"/>
    </source>
</evidence>
<evidence type="ECO:0000256" key="14">
    <source>
        <dbReference type="ARBA" id="ARBA00047436"/>
    </source>
</evidence>
<evidence type="ECO:0000256" key="11">
    <source>
        <dbReference type="ARBA" id="ARBA00022840"/>
    </source>
</evidence>
<accession>A0ABR5TNB7</accession>
<keyword evidence="8 16" id="KW-0808">Transferase</keyword>
<dbReference type="Proteomes" id="UP000070467">
    <property type="component" value="Unassembled WGS sequence"/>
</dbReference>
<evidence type="ECO:0000256" key="4">
    <source>
        <dbReference type="ARBA" id="ARBA00005408"/>
    </source>
</evidence>
<dbReference type="EC" id="2.7.1.48" evidence="5 16"/>
<comment type="subcellular location">
    <subcellularLocation>
        <location evidence="1 16 17">Cytoplasm</location>
    </subcellularLocation>
</comment>
<dbReference type="InterPro" id="IPR027417">
    <property type="entry name" value="P-loop_NTPase"/>
</dbReference>
<dbReference type="SUPFAM" id="SSF52540">
    <property type="entry name" value="P-loop containing nucleoside triphosphate hydrolases"/>
    <property type="match status" value="1"/>
</dbReference>
<evidence type="ECO:0000256" key="16">
    <source>
        <dbReference type="HAMAP-Rule" id="MF_00551"/>
    </source>
</evidence>
<evidence type="ECO:0000313" key="20">
    <source>
        <dbReference type="Proteomes" id="UP000070467"/>
    </source>
</evidence>
<comment type="pathway">
    <text evidence="2 16 17">Pyrimidine metabolism; UMP biosynthesis via salvage pathway; UMP from uridine: step 1/1.</text>
</comment>
<dbReference type="RefSeq" id="WP_066128607.1">
    <property type="nucleotide sequence ID" value="NZ_KQ959856.1"/>
</dbReference>
<feature type="binding site" evidence="16">
    <location>
        <begin position="11"/>
        <end position="18"/>
    </location>
    <ligand>
        <name>ATP</name>
        <dbReference type="ChEBI" id="CHEBI:30616"/>
    </ligand>
</feature>
<evidence type="ECO:0000256" key="7">
    <source>
        <dbReference type="ARBA" id="ARBA00022490"/>
    </source>
</evidence>
<protein>
    <recommendedName>
        <fullName evidence="6 16">Uridine kinase</fullName>
        <ecNumber evidence="5 16">2.7.1.48</ecNumber>
    </recommendedName>
    <alternativeName>
        <fullName evidence="12 16">Cytidine monophosphokinase</fullName>
    </alternativeName>
    <alternativeName>
        <fullName evidence="13 16">Uridine monophosphokinase</fullName>
    </alternativeName>
</protein>
<keyword evidence="11 16" id="KW-0067">ATP-binding</keyword>
<proteinExistence type="inferred from homology"/>
<evidence type="ECO:0000256" key="5">
    <source>
        <dbReference type="ARBA" id="ARBA00012137"/>
    </source>
</evidence>
<gene>
    <name evidence="16" type="primary">udk</name>
    <name evidence="19" type="ORF">HMPREF1871_00137</name>
</gene>
<dbReference type="InterPro" id="IPR026008">
    <property type="entry name" value="Uridine_kinase"/>
</dbReference>
<comment type="pathway">
    <text evidence="3 16 17">Pyrimidine metabolism; CTP biosynthesis via salvage pathway; CTP from cytidine: step 1/3.</text>
</comment>
<evidence type="ECO:0000256" key="15">
    <source>
        <dbReference type="ARBA" id="ARBA00048909"/>
    </source>
</evidence>
<evidence type="ECO:0000256" key="1">
    <source>
        <dbReference type="ARBA" id="ARBA00004496"/>
    </source>
</evidence>
<evidence type="ECO:0000256" key="2">
    <source>
        <dbReference type="ARBA" id="ARBA00004690"/>
    </source>
</evidence>
<evidence type="ECO:0000256" key="8">
    <source>
        <dbReference type="ARBA" id="ARBA00022679"/>
    </source>
</evidence>
<dbReference type="NCBIfam" id="TIGR00235">
    <property type="entry name" value="udk"/>
    <property type="match status" value="1"/>
</dbReference>
<dbReference type="PRINTS" id="PR00988">
    <property type="entry name" value="URIDINKINASE"/>
</dbReference>
<comment type="caution">
    <text evidence="19">The sequence shown here is derived from an EMBL/GenBank/DDBJ whole genome shotgun (WGS) entry which is preliminary data.</text>
</comment>
<comment type="similarity">
    <text evidence="4 16 17">Belongs to the uridine kinase family.</text>
</comment>
<sequence length="206" mass="24027">MKKPLVIGIVGGSGSGKTTVTKRIIDELKKEKVALIEQDYYYKNQDHLTMEERIKTNYDHPDAFDNDLLCQDLEQLIKGNKVKIPRYDYVNHTRSKEKILQEPKDVILFEGLFLLYSKKIRDFLDIKIFVDTPSDIRILRRLLRDLNERGRSVESVINQYLSSVRPMHEQYIQPTKQYADIIIPDGGYNDIAVDILITKIKSILEK</sequence>
<dbReference type="InterPro" id="IPR006083">
    <property type="entry name" value="PRK/URK"/>
</dbReference>
<dbReference type="Pfam" id="PF00485">
    <property type="entry name" value="PRK"/>
    <property type="match status" value="1"/>
</dbReference>
<dbReference type="PANTHER" id="PTHR10285">
    <property type="entry name" value="URIDINE KINASE"/>
    <property type="match status" value="1"/>
</dbReference>
<evidence type="ECO:0000259" key="18">
    <source>
        <dbReference type="SMART" id="SM00382"/>
    </source>
</evidence>
<comment type="catalytic activity">
    <reaction evidence="15 16 17">
        <text>uridine + ATP = UMP + ADP + H(+)</text>
        <dbReference type="Rhea" id="RHEA:16825"/>
        <dbReference type="ChEBI" id="CHEBI:15378"/>
        <dbReference type="ChEBI" id="CHEBI:16704"/>
        <dbReference type="ChEBI" id="CHEBI:30616"/>
        <dbReference type="ChEBI" id="CHEBI:57865"/>
        <dbReference type="ChEBI" id="CHEBI:456216"/>
        <dbReference type="EC" id="2.7.1.48"/>
    </reaction>
</comment>
<dbReference type="GO" id="GO:0016301">
    <property type="term" value="F:kinase activity"/>
    <property type="evidence" value="ECO:0007669"/>
    <property type="project" value="UniProtKB-KW"/>
</dbReference>
<dbReference type="CDD" id="cd02023">
    <property type="entry name" value="UMPK"/>
    <property type="match status" value="1"/>
</dbReference>
<dbReference type="HAMAP" id="MF_00551">
    <property type="entry name" value="Uridine_kinase"/>
    <property type="match status" value="1"/>
</dbReference>
<dbReference type="EMBL" id="LSDB01000003">
    <property type="protein sequence ID" value="KXB58894.1"/>
    <property type="molecule type" value="Genomic_DNA"/>
</dbReference>
<evidence type="ECO:0000256" key="9">
    <source>
        <dbReference type="ARBA" id="ARBA00022741"/>
    </source>
</evidence>
<keyword evidence="9 16" id="KW-0547">Nucleotide-binding</keyword>
<dbReference type="InterPro" id="IPR003593">
    <property type="entry name" value="AAA+_ATPase"/>
</dbReference>